<dbReference type="InterPro" id="IPR041006">
    <property type="entry name" value="Morc_S5"/>
</dbReference>
<dbReference type="PANTHER" id="PTHR23336:SF17">
    <property type="entry name" value="MORC FAMILY CW-TYPE ZINC FINGER PROTEIN 3"/>
    <property type="match status" value="1"/>
</dbReference>
<dbReference type="GO" id="GO:0016887">
    <property type="term" value="F:ATP hydrolysis activity"/>
    <property type="evidence" value="ECO:0007669"/>
    <property type="project" value="InterPro"/>
</dbReference>
<dbReference type="PANTHER" id="PTHR23336">
    <property type="entry name" value="ZINC FINGER CW-TYPE COILED-COIL DOMAIN PROTEIN 3"/>
    <property type="match status" value="1"/>
</dbReference>
<gene>
    <name evidence="5" type="ORF">D9C73_001602</name>
</gene>
<reference evidence="5 6" key="1">
    <citation type="submission" date="2019-01" db="EMBL/GenBank/DDBJ databases">
        <title>Genome Assembly of Collichthys lucidus.</title>
        <authorList>
            <person name="Cai M."/>
            <person name="Xiao S."/>
        </authorList>
    </citation>
    <scope>NUCLEOTIDE SEQUENCE [LARGE SCALE GENOMIC DNA]</scope>
    <source>
        <strain evidence="5">JT15FE1705JMU</strain>
        <tissue evidence="5">Muscle</tissue>
    </source>
</reference>
<keyword evidence="2" id="KW-0175">Coiled coil</keyword>
<dbReference type="InterPro" id="IPR036890">
    <property type="entry name" value="HATPase_C_sf"/>
</dbReference>
<evidence type="ECO:0000256" key="3">
    <source>
        <dbReference type="ARBA" id="ARBA00023242"/>
    </source>
</evidence>
<dbReference type="Proteomes" id="UP000298787">
    <property type="component" value="Chromosome 2"/>
</dbReference>
<dbReference type="InterPro" id="IPR045261">
    <property type="entry name" value="MORC_ATPase"/>
</dbReference>
<keyword evidence="3" id="KW-0539">Nucleus</keyword>
<dbReference type="EMBL" id="CM014079">
    <property type="protein sequence ID" value="TKS67075.1"/>
    <property type="molecule type" value="Genomic_DNA"/>
</dbReference>
<keyword evidence="6" id="KW-1185">Reference proteome</keyword>
<evidence type="ECO:0000313" key="6">
    <source>
        <dbReference type="Proteomes" id="UP000298787"/>
    </source>
</evidence>
<sequence length="418" mass="47829">MAAQTSRGVPLSTLSPKFLHTNSTSHTGPFSAIAELIDNAYDPDVSAKQFWIDKTVVNGQECLSFMDNGYGLDHDTMHKMLSFGYSDKPAVNGVQPIGIYGNGFKSGSMRLGKDAIVFSKSKSVLCVGMLSQTYLQEINAQQISVPIVCFEQRETNKFSVREEHKTSLQDILHHSPFKTREDLLLEIDAISSSNTGKTGTRIIIWNLRRTSTGTSEFDFEKDRYDIKIPSYLYETLNDKPQQARFTSYIPESVYSLRAYCSILYLKPRMQIIIRGVKVKSQLITKSLAFVHKDSYKPNFLNKPIRITFGYNTKSKDQYGVMMYHKNRLIKAYERVGCQLRADRKGVGVIGVIECNFLDPTHNKQSFNETDKYRRTMNSLGTKLEDYWQEIRYKRSRENPNSLPVEDTMSVHSADWRVF</sequence>
<dbReference type="SUPFAM" id="SSF55874">
    <property type="entry name" value="ATPase domain of HSP90 chaperone/DNA topoisomerase II/histidine kinase"/>
    <property type="match status" value="1"/>
</dbReference>
<feature type="domain" description="Morc S5" evidence="4">
    <location>
        <begin position="254"/>
        <end position="387"/>
    </location>
</feature>
<evidence type="ECO:0000259" key="4">
    <source>
        <dbReference type="Pfam" id="PF17942"/>
    </source>
</evidence>
<evidence type="ECO:0000256" key="2">
    <source>
        <dbReference type="ARBA" id="ARBA00023054"/>
    </source>
</evidence>
<protein>
    <submittedName>
        <fullName evidence="5">Zinc finger protein 3</fullName>
    </submittedName>
</protein>
<accession>A0A4U5U2K6</accession>
<dbReference type="AlphaFoldDB" id="A0A4U5U2K6"/>
<dbReference type="Pfam" id="PF17942">
    <property type="entry name" value="Morc6_S5"/>
    <property type="match status" value="1"/>
</dbReference>
<dbReference type="Gene3D" id="3.30.565.10">
    <property type="entry name" value="Histidine kinase-like ATPase, C-terminal domain"/>
    <property type="match status" value="1"/>
</dbReference>
<dbReference type="Pfam" id="PF13589">
    <property type="entry name" value="HATPase_c_3"/>
    <property type="match status" value="1"/>
</dbReference>
<name>A0A4U5U2K6_COLLU</name>
<evidence type="ECO:0000256" key="1">
    <source>
        <dbReference type="ARBA" id="ARBA00004123"/>
    </source>
</evidence>
<proteinExistence type="predicted"/>
<evidence type="ECO:0000313" key="5">
    <source>
        <dbReference type="EMBL" id="TKS67075.1"/>
    </source>
</evidence>
<organism evidence="5 6">
    <name type="scientific">Collichthys lucidus</name>
    <name type="common">Big head croaker</name>
    <name type="synonym">Sciaena lucida</name>
    <dbReference type="NCBI Taxonomy" id="240159"/>
    <lineage>
        <taxon>Eukaryota</taxon>
        <taxon>Metazoa</taxon>
        <taxon>Chordata</taxon>
        <taxon>Craniata</taxon>
        <taxon>Vertebrata</taxon>
        <taxon>Euteleostomi</taxon>
        <taxon>Actinopterygii</taxon>
        <taxon>Neopterygii</taxon>
        <taxon>Teleostei</taxon>
        <taxon>Neoteleostei</taxon>
        <taxon>Acanthomorphata</taxon>
        <taxon>Eupercaria</taxon>
        <taxon>Sciaenidae</taxon>
        <taxon>Collichthys</taxon>
    </lineage>
</organism>
<comment type="subcellular location">
    <subcellularLocation>
        <location evidence="1">Nucleus</location>
    </subcellularLocation>
</comment>
<dbReference type="GO" id="GO:0016605">
    <property type="term" value="C:PML body"/>
    <property type="evidence" value="ECO:0007669"/>
    <property type="project" value="TreeGrafter"/>
</dbReference>